<evidence type="ECO:0000256" key="1">
    <source>
        <dbReference type="ARBA" id="ARBA00022574"/>
    </source>
</evidence>
<dbReference type="PROSITE" id="PS50082">
    <property type="entry name" value="WD_REPEATS_2"/>
    <property type="match status" value="3"/>
</dbReference>
<dbReference type="PRINTS" id="PR00320">
    <property type="entry name" value="GPROTEINBRPT"/>
</dbReference>
<dbReference type="Proteomes" id="UP001590951">
    <property type="component" value="Unassembled WGS sequence"/>
</dbReference>
<proteinExistence type="predicted"/>
<keyword evidence="1 3" id="KW-0853">WD repeat</keyword>
<dbReference type="InterPro" id="IPR027417">
    <property type="entry name" value="P-loop_NTPase"/>
</dbReference>
<dbReference type="Gene3D" id="2.130.10.10">
    <property type="entry name" value="YVTN repeat-like/Quinoprotein amine dehydrogenase"/>
    <property type="match status" value="2"/>
</dbReference>
<dbReference type="Pfam" id="PF17111">
    <property type="entry name" value="PigL_N"/>
    <property type="match status" value="1"/>
</dbReference>
<dbReference type="EMBL" id="JBHFEH010000003">
    <property type="protein sequence ID" value="KAL2058063.1"/>
    <property type="molecule type" value="Genomic_DNA"/>
</dbReference>
<dbReference type="InterPro" id="IPR031348">
    <property type="entry name" value="PigL_N"/>
</dbReference>
<keyword evidence="2" id="KW-0677">Repeat</keyword>
<accession>A0ABR4BJS3</accession>
<dbReference type="Pfam" id="PF24883">
    <property type="entry name" value="NPHP3_N"/>
    <property type="match status" value="1"/>
</dbReference>
<dbReference type="InterPro" id="IPR007111">
    <property type="entry name" value="NACHT_NTPase"/>
</dbReference>
<dbReference type="PROSITE" id="PS50837">
    <property type="entry name" value="NACHT"/>
    <property type="match status" value="1"/>
</dbReference>
<dbReference type="InterPro" id="IPR056884">
    <property type="entry name" value="NPHP3-like_N"/>
</dbReference>
<dbReference type="Pfam" id="PF00400">
    <property type="entry name" value="WD40"/>
    <property type="match status" value="3"/>
</dbReference>
<keyword evidence="6" id="KW-1185">Reference proteome</keyword>
<dbReference type="CDD" id="cd00200">
    <property type="entry name" value="WD40"/>
    <property type="match status" value="1"/>
</dbReference>
<reference evidence="5 6" key="1">
    <citation type="submission" date="2024-09" db="EMBL/GenBank/DDBJ databases">
        <title>Rethinking Asexuality: The Enigmatic Case of Functional Sexual Genes in Lepraria (Stereocaulaceae).</title>
        <authorList>
            <person name="Doellman M."/>
            <person name="Sun Y."/>
            <person name="Barcenas-Pena A."/>
            <person name="Lumbsch H.T."/>
            <person name="Grewe F."/>
        </authorList>
    </citation>
    <scope>NUCLEOTIDE SEQUENCE [LARGE SCALE GENOMIC DNA]</scope>
    <source>
        <strain evidence="5 6">Grewe 0041</strain>
    </source>
</reference>
<feature type="repeat" description="WD" evidence="3">
    <location>
        <begin position="793"/>
        <end position="825"/>
    </location>
</feature>
<name>A0ABR4BJS3_9LECA</name>
<dbReference type="InterPro" id="IPR020472">
    <property type="entry name" value="WD40_PAC1"/>
</dbReference>
<comment type="caution">
    <text evidence="5">The sequence shown here is derived from an EMBL/GenBank/DDBJ whole genome shotgun (WGS) entry which is preliminary data.</text>
</comment>
<dbReference type="Gene3D" id="3.40.50.300">
    <property type="entry name" value="P-loop containing nucleotide triphosphate hydrolases"/>
    <property type="match status" value="1"/>
</dbReference>
<dbReference type="SUPFAM" id="SSF50978">
    <property type="entry name" value="WD40 repeat-like"/>
    <property type="match status" value="1"/>
</dbReference>
<dbReference type="PROSITE" id="PS50294">
    <property type="entry name" value="WD_REPEATS_REGION"/>
    <property type="match status" value="3"/>
</dbReference>
<evidence type="ECO:0000259" key="4">
    <source>
        <dbReference type="PROSITE" id="PS50837"/>
    </source>
</evidence>
<dbReference type="InterPro" id="IPR001680">
    <property type="entry name" value="WD40_rpt"/>
</dbReference>
<dbReference type="SUPFAM" id="SSF52540">
    <property type="entry name" value="P-loop containing nucleoside triphosphate hydrolases"/>
    <property type="match status" value="1"/>
</dbReference>
<dbReference type="SMART" id="SM00320">
    <property type="entry name" value="WD40"/>
    <property type="match status" value="3"/>
</dbReference>
<dbReference type="InterPro" id="IPR036322">
    <property type="entry name" value="WD40_repeat_dom_sf"/>
</dbReference>
<evidence type="ECO:0000313" key="5">
    <source>
        <dbReference type="EMBL" id="KAL2058063.1"/>
    </source>
</evidence>
<dbReference type="PANTHER" id="PTHR10039">
    <property type="entry name" value="AMELOGENIN"/>
    <property type="match status" value="1"/>
</dbReference>
<feature type="domain" description="NACHT" evidence="4">
    <location>
        <begin position="204"/>
        <end position="353"/>
    </location>
</feature>
<feature type="repeat" description="WD" evidence="3">
    <location>
        <begin position="835"/>
        <end position="867"/>
    </location>
</feature>
<evidence type="ECO:0000256" key="3">
    <source>
        <dbReference type="PROSITE-ProRule" id="PRU00221"/>
    </source>
</evidence>
<dbReference type="PANTHER" id="PTHR10039:SF16">
    <property type="entry name" value="GPI INOSITOL-DEACYLASE"/>
    <property type="match status" value="1"/>
</dbReference>
<protein>
    <recommendedName>
        <fullName evidence="4">NACHT domain-containing protein</fullName>
    </recommendedName>
</protein>
<gene>
    <name evidence="5" type="ORF">ABVK25_001681</name>
</gene>
<evidence type="ECO:0000256" key="2">
    <source>
        <dbReference type="ARBA" id="ARBA00022737"/>
    </source>
</evidence>
<organism evidence="5 6">
    <name type="scientific">Lepraria finkii</name>
    <dbReference type="NCBI Taxonomy" id="1340010"/>
    <lineage>
        <taxon>Eukaryota</taxon>
        <taxon>Fungi</taxon>
        <taxon>Dikarya</taxon>
        <taxon>Ascomycota</taxon>
        <taxon>Pezizomycotina</taxon>
        <taxon>Lecanoromycetes</taxon>
        <taxon>OSLEUM clade</taxon>
        <taxon>Lecanoromycetidae</taxon>
        <taxon>Lecanorales</taxon>
        <taxon>Lecanorineae</taxon>
        <taxon>Stereocaulaceae</taxon>
        <taxon>Lepraria</taxon>
    </lineage>
</organism>
<feature type="repeat" description="WD" evidence="3">
    <location>
        <begin position="751"/>
        <end position="783"/>
    </location>
</feature>
<evidence type="ECO:0000313" key="6">
    <source>
        <dbReference type="Proteomes" id="UP001590951"/>
    </source>
</evidence>
<dbReference type="InterPro" id="IPR015943">
    <property type="entry name" value="WD40/YVTN_repeat-like_dom_sf"/>
</dbReference>
<sequence>MDGVSTATSVVALVQISAKVASLCVEYYSHVKSAKKDIDRFHLEVEALIKVLQNLQELAQKPGAEKLFTSNKLNESIQSCFSKLTHFKERLEPGKGRKAMSRYGIRALKWPFKSKELEKAIGVLERYKSTFSTALNIDQTSLLLDFDVKLDSAEQDRRLSKLPYAVGANFDSYERQHEPYCLPDTREDLLSQIMEWSADPCHKSIFWLNGMAGTGKSTIARHITRTLTKQRRFVANFFFSRGRGDLSHTGKLFSTIAVQLAATCRPLRHLICEAIAEHDNISRQSMRDQWTKLIYQPLMILSGNPQSPPCFVVVIDALDECGRQEDILTLLQLLREAKDLRTVQLRVLVTSRPETPVQLGFDAIPGDVHKDFMLHNISSAVIQHDIATFLRHELNKIGGSHSLPVDWPGEQKLKILVGRSSGLFIYAATVCRFVQDPKWPPAKRLDIVLRGSDDGQSPTQRLDEMYVQILRSSVIGECSRKEESILSRRFRDTVGPIVILFDSLSSVALTGLLPNLSEVIDITLESLKSIVYVPEDHSSPIRLLHPSFRDFLLDRNRCSDRSFWIDEGKTNHDIAQQCLDIMSKTLKRNICHLKTPGTLRSQIESTIVDRYLPPHVQYACQYWVGHLQKGSLHLHNSTQVYDFLRDHFLHWLEALSLIGKIAEAVLMIQTLGSIPEFQPDIDLLAFVNDAKRIILESRYIAETAPLQLYNSSLIFSPEASIVKRQFLNKLPKWIERLPIVEKDWTPSLQALEGHSDWVRAVVFSPNGGLLASASNDNTVRLWDPATGASRGRLEGHLGSVNAVVFSPDGGLLASTSDDKTVRLWDPATGASRGRLEGHSGSVSAVVFSPDGGLLASASNDKTVRLWDPATGASRGRLEGH</sequence>